<gene>
    <name evidence="1" type="ORF">PfWMP3_35</name>
</gene>
<dbReference type="GeneID" id="5220462"/>
<dbReference type="InterPro" id="IPR038563">
    <property type="entry name" value="Endonuclease_7_sf"/>
</dbReference>
<dbReference type="RefSeq" id="YP_001285800.1">
    <property type="nucleotide sequence ID" value="NC_009551.1"/>
</dbReference>
<reference evidence="1 2" key="1">
    <citation type="journal article" date="2008" name="Microb. Ecol.">
        <title>Genomic analysis of freshwater cyanophage Pf-WMP3 Infecting cyanobacterium Phormidium foveolarum: the conserved elements for a phage.</title>
        <authorList>
            <person name="Liu X."/>
            <person name="Kong S."/>
            <person name="Shi M."/>
            <person name="Fu L."/>
            <person name="Gao Y."/>
            <person name="An C."/>
        </authorList>
    </citation>
    <scope>NUCLEOTIDE SEQUENCE [LARGE SCALE GENOMIC DNA]</scope>
</reference>
<evidence type="ECO:0000313" key="2">
    <source>
        <dbReference type="Proteomes" id="UP000006696"/>
    </source>
</evidence>
<organism evidence="1 2">
    <name type="scientific">Phormidium phage Pf-WMP3</name>
    <dbReference type="NCBI Taxonomy" id="2914005"/>
    <lineage>
        <taxon>Viruses</taxon>
        <taxon>Duplodnaviria</taxon>
        <taxon>Heunggongvirae</taxon>
        <taxon>Uroviricota</taxon>
        <taxon>Caudoviricetes</taxon>
        <taxon>Saffermanviridae</taxon>
        <taxon>Wumptrevirus</taxon>
        <taxon>Wumptrevirus WMP3</taxon>
    </lineage>
</organism>
<dbReference type="Gene3D" id="3.40.1800.10">
    <property type="entry name" value="His-Me finger endonucleases"/>
    <property type="match status" value="1"/>
</dbReference>
<protein>
    <submittedName>
        <fullName evidence="1">PfWMP3_35</fullName>
    </submittedName>
</protein>
<proteinExistence type="predicted"/>
<dbReference type="OrthoDB" id="27676at10239"/>
<keyword evidence="2" id="KW-1185">Reference proteome</keyword>
<dbReference type="InterPro" id="IPR004211">
    <property type="entry name" value="Endonuclease_7"/>
</dbReference>
<evidence type="ECO:0000313" key="1">
    <source>
        <dbReference type="EMBL" id="ABQ12475.1"/>
    </source>
</evidence>
<dbReference type="Proteomes" id="UP000006696">
    <property type="component" value="Segment"/>
</dbReference>
<dbReference type="EMBL" id="EF537008">
    <property type="protein sequence ID" value="ABQ12475.1"/>
    <property type="molecule type" value="Genomic_DNA"/>
</dbReference>
<accession>A5HL29</accession>
<name>A5HL29_9CAUD</name>
<dbReference type="KEGG" id="vg:5220462"/>
<sequence length="126" mass="14597">MKKCTRCSQVKEHKAFNKNRTQKDGYSHYCRECTNGYNESRKRQYHYKSRYGLSLSDYNKLFQLQNGCCAVCRNPQAEGKTLVVDHNHDTGKVRGLLCSKCNTGLGQFNDNPDLLKEAVNYLEVHR</sequence>
<dbReference type="InterPro" id="IPR044925">
    <property type="entry name" value="His-Me_finger_sf"/>
</dbReference>
<dbReference type="SUPFAM" id="SSF54060">
    <property type="entry name" value="His-Me finger endonucleases"/>
    <property type="match status" value="1"/>
</dbReference>
<dbReference type="Pfam" id="PF02945">
    <property type="entry name" value="Endonuclease_7"/>
    <property type="match status" value="1"/>
</dbReference>